<evidence type="ECO:0000256" key="5">
    <source>
        <dbReference type="SAM" id="SignalP"/>
    </source>
</evidence>
<dbReference type="RefSeq" id="WP_182669481.1">
    <property type="nucleotide sequence ID" value="NZ_JACHTE010000006.1"/>
</dbReference>
<feature type="region of interest" description="Disordered" evidence="4">
    <location>
        <begin position="322"/>
        <end position="351"/>
    </location>
</feature>
<sequence length="351" mass="37641">MSLNETRPRLVLLTFIPLAVAAALAGCKRPADDGTAPSAVQAPVAATASAEDDSGRPQATEPDTGADTFDVTSVPVSQETLGEFPYFTLPAGYKPQSRETHDYNRFPFWVGDRFEWVEGKLWASFIGTEAGKKMSQYEIARNLDAIIAGAGGVKVFEGQVPAQAVESLGNDVMVEYNTGLGNIAGRPSVVWLLRQPERNIWVYLNTYSAGGSLAIAESEAFVPTATLIPASELRQLLDDDGRISLQIHFATDKAEILPESQPQIDEVLQLLQQDPGLALSVDGHTDNTGSATHNRALSEARAQAVVAELNEGGVDASRLKAQGFGPDRPIADNATESGRAQNRRVELVKRG</sequence>
<dbReference type="PROSITE" id="PS51123">
    <property type="entry name" value="OMPA_2"/>
    <property type="match status" value="1"/>
</dbReference>
<accession>A0A7W3U4E2</accession>
<dbReference type="EMBL" id="JACHTE010000006">
    <property type="protein sequence ID" value="MBB1088704.1"/>
    <property type="molecule type" value="Genomic_DNA"/>
</dbReference>
<evidence type="ECO:0000259" key="6">
    <source>
        <dbReference type="PROSITE" id="PS51123"/>
    </source>
</evidence>
<dbReference type="PROSITE" id="PS51257">
    <property type="entry name" value="PROKAR_LIPOPROTEIN"/>
    <property type="match status" value="1"/>
</dbReference>
<comment type="caution">
    <text evidence="7">The sequence shown here is derived from an EMBL/GenBank/DDBJ whole genome shotgun (WGS) entry which is preliminary data.</text>
</comment>
<protein>
    <submittedName>
        <fullName evidence="7">OmpA family protein</fullName>
    </submittedName>
</protein>
<dbReference type="Gene3D" id="3.30.1330.60">
    <property type="entry name" value="OmpA-like domain"/>
    <property type="match status" value="1"/>
</dbReference>
<keyword evidence="2 3" id="KW-0472">Membrane</keyword>
<feature type="compositionally biased region" description="Low complexity" evidence="4">
    <location>
        <begin position="35"/>
        <end position="49"/>
    </location>
</feature>
<evidence type="ECO:0000256" key="1">
    <source>
        <dbReference type="ARBA" id="ARBA00004442"/>
    </source>
</evidence>
<dbReference type="GO" id="GO:0009279">
    <property type="term" value="C:cell outer membrane"/>
    <property type="evidence" value="ECO:0007669"/>
    <property type="project" value="UniProtKB-SubCell"/>
</dbReference>
<keyword evidence="5" id="KW-0732">Signal</keyword>
<dbReference type="PANTHER" id="PTHR30329">
    <property type="entry name" value="STATOR ELEMENT OF FLAGELLAR MOTOR COMPLEX"/>
    <property type="match status" value="1"/>
</dbReference>
<dbReference type="AlphaFoldDB" id="A0A7W3U4E2"/>
<evidence type="ECO:0000256" key="4">
    <source>
        <dbReference type="SAM" id="MobiDB-lite"/>
    </source>
</evidence>
<dbReference type="InterPro" id="IPR006664">
    <property type="entry name" value="OMP_bac"/>
</dbReference>
<keyword evidence="8" id="KW-1185">Reference proteome</keyword>
<dbReference type="InterPro" id="IPR006665">
    <property type="entry name" value="OmpA-like"/>
</dbReference>
<evidence type="ECO:0000256" key="2">
    <source>
        <dbReference type="ARBA" id="ARBA00023136"/>
    </source>
</evidence>
<feature type="chain" id="PRO_5031440706" evidence="5">
    <location>
        <begin position="26"/>
        <end position="351"/>
    </location>
</feature>
<dbReference type="Proteomes" id="UP000552587">
    <property type="component" value="Unassembled WGS sequence"/>
</dbReference>
<name>A0A7W3U4E2_9GAMM</name>
<dbReference type="Pfam" id="PF00691">
    <property type="entry name" value="OmpA"/>
    <property type="match status" value="1"/>
</dbReference>
<organism evidence="7 8">
    <name type="scientific">Marilutibacter penaei</name>
    <dbReference type="NCBI Taxonomy" id="2759900"/>
    <lineage>
        <taxon>Bacteria</taxon>
        <taxon>Pseudomonadati</taxon>
        <taxon>Pseudomonadota</taxon>
        <taxon>Gammaproteobacteria</taxon>
        <taxon>Lysobacterales</taxon>
        <taxon>Lysobacteraceae</taxon>
        <taxon>Marilutibacter</taxon>
    </lineage>
</organism>
<feature type="signal peptide" evidence="5">
    <location>
        <begin position="1"/>
        <end position="25"/>
    </location>
</feature>
<dbReference type="CDD" id="cd07185">
    <property type="entry name" value="OmpA_C-like"/>
    <property type="match status" value="1"/>
</dbReference>
<feature type="region of interest" description="Disordered" evidence="4">
    <location>
        <begin position="31"/>
        <end position="70"/>
    </location>
</feature>
<dbReference type="InterPro" id="IPR050330">
    <property type="entry name" value="Bact_OuterMem_StrucFunc"/>
</dbReference>
<gene>
    <name evidence="7" type="ORF">H4F99_09400</name>
</gene>
<dbReference type="PRINTS" id="PR01021">
    <property type="entry name" value="OMPADOMAIN"/>
</dbReference>
<evidence type="ECO:0000313" key="7">
    <source>
        <dbReference type="EMBL" id="MBB1088704.1"/>
    </source>
</evidence>
<comment type="subcellular location">
    <subcellularLocation>
        <location evidence="1">Cell outer membrane</location>
    </subcellularLocation>
</comment>
<dbReference type="InterPro" id="IPR036737">
    <property type="entry name" value="OmpA-like_sf"/>
</dbReference>
<dbReference type="SUPFAM" id="SSF103088">
    <property type="entry name" value="OmpA-like"/>
    <property type="match status" value="1"/>
</dbReference>
<feature type="domain" description="OmpA-like" evidence="6">
    <location>
        <begin position="236"/>
        <end position="351"/>
    </location>
</feature>
<dbReference type="PANTHER" id="PTHR30329:SF20">
    <property type="entry name" value="EXPORTED PROTEIN"/>
    <property type="match status" value="1"/>
</dbReference>
<evidence type="ECO:0000313" key="8">
    <source>
        <dbReference type="Proteomes" id="UP000552587"/>
    </source>
</evidence>
<evidence type="ECO:0000256" key="3">
    <source>
        <dbReference type="PROSITE-ProRule" id="PRU00473"/>
    </source>
</evidence>
<reference evidence="7 8" key="1">
    <citation type="submission" date="2020-07" db="EMBL/GenBank/DDBJ databases">
        <authorList>
            <person name="Xu S."/>
            <person name="Li A."/>
        </authorList>
    </citation>
    <scope>NUCLEOTIDE SEQUENCE [LARGE SCALE GENOMIC DNA]</scope>
    <source>
        <strain evidence="7 8">SG-8</strain>
    </source>
</reference>
<proteinExistence type="predicted"/>